<dbReference type="GO" id="GO:0004821">
    <property type="term" value="F:histidine-tRNA ligase activity"/>
    <property type="evidence" value="ECO:0007669"/>
    <property type="project" value="UniProtKB-UniRule"/>
</dbReference>
<evidence type="ECO:0000256" key="4">
    <source>
        <dbReference type="ARBA" id="ARBA00022490"/>
    </source>
</evidence>
<evidence type="ECO:0000256" key="10">
    <source>
        <dbReference type="ARBA" id="ARBA00047639"/>
    </source>
</evidence>
<dbReference type="FunFam" id="3.40.50.800:FF:000027">
    <property type="entry name" value="Histidine--tRNA ligase"/>
    <property type="match status" value="1"/>
</dbReference>
<dbReference type="EMBL" id="VICE01000099">
    <property type="protein sequence ID" value="TQD43302.1"/>
    <property type="molecule type" value="Genomic_DNA"/>
</dbReference>
<organism evidence="14 15">
    <name type="scientific">Marilutibacter aestuarii</name>
    <dbReference type="NCBI Taxonomy" id="1706195"/>
    <lineage>
        <taxon>Bacteria</taxon>
        <taxon>Pseudomonadati</taxon>
        <taxon>Pseudomonadota</taxon>
        <taxon>Gammaproteobacteria</taxon>
        <taxon>Lysobacterales</taxon>
        <taxon>Lysobacteraceae</taxon>
        <taxon>Marilutibacter</taxon>
    </lineage>
</organism>
<dbReference type="EC" id="6.1.1.21" evidence="11"/>
<keyword evidence="5 11" id="KW-0436">Ligase</keyword>
<keyword evidence="8 11" id="KW-0648">Protein biosynthesis</keyword>
<evidence type="ECO:0000256" key="9">
    <source>
        <dbReference type="ARBA" id="ARBA00023146"/>
    </source>
</evidence>
<evidence type="ECO:0000313" key="15">
    <source>
        <dbReference type="Proteomes" id="UP000318212"/>
    </source>
</evidence>
<dbReference type="PIRSF" id="PIRSF001549">
    <property type="entry name" value="His-tRNA_synth"/>
    <property type="match status" value="1"/>
</dbReference>
<dbReference type="PROSITE" id="PS50862">
    <property type="entry name" value="AA_TRNA_LIGASE_II"/>
    <property type="match status" value="1"/>
</dbReference>
<feature type="binding site" evidence="12">
    <location>
        <position position="181"/>
    </location>
    <ligand>
        <name>L-histidine</name>
        <dbReference type="ChEBI" id="CHEBI:57595"/>
    </ligand>
</feature>
<comment type="similarity">
    <text evidence="2 11">Belongs to the class-II aminoacyl-tRNA synthetase family.</text>
</comment>
<dbReference type="CDD" id="cd00773">
    <property type="entry name" value="HisRS-like_core"/>
    <property type="match status" value="1"/>
</dbReference>
<dbReference type="SUPFAM" id="SSF55681">
    <property type="entry name" value="Class II aaRS and biotin synthetases"/>
    <property type="match status" value="1"/>
</dbReference>
<dbReference type="HAMAP" id="MF_00127">
    <property type="entry name" value="His_tRNA_synth"/>
    <property type="match status" value="1"/>
</dbReference>
<dbReference type="GO" id="GO:0005524">
    <property type="term" value="F:ATP binding"/>
    <property type="evidence" value="ECO:0007669"/>
    <property type="project" value="UniProtKB-UniRule"/>
</dbReference>
<reference evidence="14 15" key="1">
    <citation type="submission" date="2019-06" db="EMBL/GenBank/DDBJ databases">
        <title>Lysobacter alkalisoli sp. nov. isolated from saline soil.</title>
        <authorList>
            <person name="Sun J.-Q."/>
            <person name="Xu L."/>
        </authorList>
    </citation>
    <scope>NUCLEOTIDE SEQUENCE [LARGE SCALE GENOMIC DNA]</scope>
    <source>
        <strain evidence="14 15">JCM 31130</strain>
    </source>
</reference>
<dbReference type="InterPro" id="IPR036621">
    <property type="entry name" value="Anticodon-bd_dom_sf"/>
</dbReference>
<evidence type="ECO:0000256" key="2">
    <source>
        <dbReference type="ARBA" id="ARBA00008226"/>
    </source>
</evidence>
<dbReference type="InterPro" id="IPR004516">
    <property type="entry name" value="HisRS/HisZ"/>
</dbReference>
<dbReference type="Gene3D" id="3.30.930.10">
    <property type="entry name" value="Bira Bifunctional Protein, Domain 2"/>
    <property type="match status" value="1"/>
</dbReference>
<dbReference type="AlphaFoldDB" id="A0A508ABX0"/>
<evidence type="ECO:0000259" key="13">
    <source>
        <dbReference type="PROSITE" id="PS50862"/>
    </source>
</evidence>
<dbReference type="Gene3D" id="3.40.50.800">
    <property type="entry name" value="Anticodon-binding domain"/>
    <property type="match status" value="1"/>
</dbReference>
<comment type="caution">
    <text evidence="14">The sequence shown here is derived from an EMBL/GenBank/DDBJ whole genome shotgun (WGS) entry which is preliminary data.</text>
</comment>
<dbReference type="CDD" id="cd00859">
    <property type="entry name" value="HisRS_anticodon"/>
    <property type="match status" value="1"/>
</dbReference>
<sequence length="505" mass="56148">MACGDFLHVLGAGRPQPVNCRASVTTRHALATSSQPPTGVLHLASQPIKPRTPPGVMELLPPEQIAFQRLLDTIRRNFERFGFLPVETPVMELSEILLTKSGGETERQVYFVQSTGALEKADGGRPEQALRFDLTVPLARYVAEHEHALAFPFRRYQMQRVYRGERAQRGRFREFYQCDIDVIGKDALSVRFDAEMPAVIHAVFSEMAIGKFTIQLNNRKLMRGFFESLGIADAERQALVLREVDKLDKRGADHVRATLEGEGFALAADVVDRILAFVEVRSSSHADAMARLDALPDANDAIRSGVAELREVLELVRALGVPESHYALNFSIARGLDYYTGTVYETTLDDYPQIGSICSGGRYEDLASHYTKSKLPGVGISIGLTRLFWQLREAGVIDVAESTVEAMVALMDGDMLADALDIARHLRAGGINTEVQMEPRKIGKQFQYASRAGIRFVVLAGDDERARGVVAVKDLKREMQFEVTREELARSLRVELEQSRALSGR</sequence>
<proteinExistence type="inferred from homology"/>
<name>A0A508ABX0_9GAMM</name>
<feature type="binding site" evidence="12">
    <location>
        <position position="334"/>
    </location>
    <ligand>
        <name>L-histidine</name>
        <dbReference type="ChEBI" id="CHEBI:57595"/>
    </ligand>
</feature>
<comment type="subunit">
    <text evidence="3 11">Homodimer.</text>
</comment>
<evidence type="ECO:0000256" key="7">
    <source>
        <dbReference type="ARBA" id="ARBA00022840"/>
    </source>
</evidence>
<keyword evidence="9 11" id="KW-0030">Aminoacyl-tRNA synthetase</keyword>
<feature type="binding site" evidence="12">
    <location>
        <begin position="338"/>
        <end position="339"/>
    </location>
    <ligand>
        <name>L-histidine</name>
        <dbReference type="ChEBI" id="CHEBI:57595"/>
    </ligand>
</feature>
<keyword evidence="15" id="KW-1185">Reference proteome</keyword>
<dbReference type="Proteomes" id="UP000318212">
    <property type="component" value="Unassembled WGS sequence"/>
</dbReference>
<comment type="subcellular location">
    <subcellularLocation>
        <location evidence="1 11">Cytoplasm</location>
    </subcellularLocation>
</comment>
<feature type="binding site" evidence="12">
    <location>
        <position position="163"/>
    </location>
    <ligand>
        <name>L-histidine</name>
        <dbReference type="ChEBI" id="CHEBI:57595"/>
    </ligand>
</feature>
<accession>A0A508ABX0</accession>
<dbReference type="GO" id="GO:0006427">
    <property type="term" value="P:histidyl-tRNA aminoacylation"/>
    <property type="evidence" value="ECO:0007669"/>
    <property type="project" value="UniProtKB-UniRule"/>
</dbReference>
<dbReference type="PANTHER" id="PTHR11476:SF7">
    <property type="entry name" value="HISTIDINE--TRNA LIGASE"/>
    <property type="match status" value="1"/>
</dbReference>
<keyword evidence="4 11" id="KW-0963">Cytoplasm</keyword>
<dbReference type="Pfam" id="PF13393">
    <property type="entry name" value="tRNA-synt_His"/>
    <property type="match status" value="1"/>
</dbReference>
<feature type="binding site" evidence="12">
    <location>
        <position position="177"/>
    </location>
    <ligand>
        <name>L-histidine</name>
        <dbReference type="ChEBI" id="CHEBI:57595"/>
    </ligand>
</feature>
<dbReference type="SUPFAM" id="SSF52954">
    <property type="entry name" value="Class II aaRS ABD-related"/>
    <property type="match status" value="1"/>
</dbReference>
<dbReference type="InterPro" id="IPR006195">
    <property type="entry name" value="aa-tRNA-synth_II"/>
</dbReference>
<keyword evidence="6 11" id="KW-0547">Nucleotide-binding</keyword>
<dbReference type="GO" id="GO:0005737">
    <property type="term" value="C:cytoplasm"/>
    <property type="evidence" value="ECO:0007669"/>
    <property type="project" value="UniProtKB-SubCell"/>
</dbReference>
<evidence type="ECO:0000256" key="3">
    <source>
        <dbReference type="ARBA" id="ARBA00011738"/>
    </source>
</evidence>
<dbReference type="Pfam" id="PF03129">
    <property type="entry name" value="HGTP_anticodon"/>
    <property type="match status" value="1"/>
</dbReference>
<dbReference type="InterPro" id="IPR033656">
    <property type="entry name" value="HisRS_anticodon"/>
</dbReference>
<evidence type="ECO:0000256" key="6">
    <source>
        <dbReference type="ARBA" id="ARBA00022741"/>
    </source>
</evidence>
<dbReference type="InterPro" id="IPR045864">
    <property type="entry name" value="aa-tRNA-synth_II/BPL/LPL"/>
</dbReference>
<keyword evidence="7 11" id="KW-0067">ATP-binding</keyword>
<evidence type="ECO:0000256" key="12">
    <source>
        <dbReference type="PIRSR" id="PIRSR001549-1"/>
    </source>
</evidence>
<comment type="catalytic activity">
    <reaction evidence="10 11">
        <text>tRNA(His) + L-histidine + ATP = L-histidyl-tRNA(His) + AMP + diphosphate + H(+)</text>
        <dbReference type="Rhea" id="RHEA:17313"/>
        <dbReference type="Rhea" id="RHEA-COMP:9665"/>
        <dbReference type="Rhea" id="RHEA-COMP:9689"/>
        <dbReference type="ChEBI" id="CHEBI:15378"/>
        <dbReference type="ChEBI" id="CHEBI:30616"/>
        <dbReference type="ChEBI" id="CHEBI:33019"/>
        <dbReference type="ChEBI" id="CHEBI:57595"/>
        <dbReference type="ChEBI" id="CHEBI:78442"/>
        <dbReference type="ChEBI" id="CHEBI:78527"/>
        <dbReference type="ChEBI" id="CHEBI:456215"/>
        <dbReference type="EC" id="6.1.1.21"/>
    </reaction>
</comment>
<dbReference type="NCBIfam" id="TIGR00442">
    <property type="entry name" value="hisS"/>
    <property type="match status" value="1"/>
</dbReference>
<dbReference type="PANTHER" id="PTHR11476">
    <property type="entry name" value="HISTIDYL-TRNA SYNTHETASE"/>
    <property type="match status" value="1"/>
</dbReference>
<dbReference type="InterPro" id="IPR041715">
    <property type="entry name" value="HisRS-like_core"/>
</dbReference>
<gene>
    <name evidence="11" type="primary">hisS</name>
    <name evidence="14" type="ORF">FKV25_10895</name>
</gene>
<dbReference type="InterPro" id="IPR015807">
    <property type="entry name" value="His-tRNA-ligase"/>
</dbReference>
<evidence type="ECO:0000313" key="14">
    <source>
        <dbReference type="EMBL" id="TQD43302.1"/>
    </source>
</evidence>
<dbReference type="InterPro" id="IPR004154">
    <property type="entry name" value="Anticodon-bd"/>
</dbReference>
<dbReference type="OrthoDB" id="9800814at2"/>
<evidence type="ECO:0000256" key="1">
    <source>
        <dbReference type="ARBA" id="ARBA00004496"/>
    </source>
</evidence>
<evidence type="ECO:0000256" key="8">
    <source>
        <dbReference type="ARBA" id="ARBA00022917"/>
    </source>
</evidence>
<feature type="binding site" evidence="12">
    <location>
        <begin position="133"/>
        <end position="135"/>
    </location>
    <ligand>
        <name>L-histidine</name>
        <dbReference type="ChEBI" id="CHEBI:57595"/>
    </ligand>
</feature>
<evidence type="ECO:0000256" key="11">
    <source>
        <dbReference type="HAMAP-Rule" id="MF_00127"/>
    </source>
</evidence>
<protein>
    <recommendedName>
        <fullName evidence="11">Histidine--tRNA ligase</fullName>
        <ecNumber evidence="11">6.1.1.21</ecNumber>
    </recommendedName>
    <alternativeName>
        <fullName evidence="11">Histidyl-tRNA synthetase</fullName>
        <shortName evidence="11">HisRS</shortName>
    </alternativeName>
</protein>
<feature type="domain" description="Aminoacyl-transfer RNA synthetases class-II family profile" evidence="13">
    <location>
        <begin position="68"/>
        <end position="409"/>
    </location>
</feature>
<evidence type="ECO:0000256" key="5">
    <source>
        <dbReference type="ARBA" id="ARBA00022598"/>
    </source>
</evidence>